<evidence type="ECO:0000313" key="2">
    <source>
        <dbReference type="Proteomes" id="UP000324222"/>
    </source>
</evidence>
<accession>A0A5B7CIG8</accession>
<name>A0A5B7CIG8_PORTR</name>
<dbReference type="AlphaFoldDB" id="A0A5B7CIG8"/>
<comment type="caution">
    <text evidence="1">The sequence shown here is derived from an EMBL/GenBank/DDBJ whole genome shotgun (WGS) entry which is preliminary data.</text>
</comment>
<dbReference type="Proteomes" id="UP000324222">
    <property type="component" value="Unassembled WGS sequence"/>
</dbReference>
<dbReference type="EMBL" id="VSRR010000063">
    <property type="protein sequence ID" value="MPC09299.1"/>
    <property type="molecule type" value="Genomic_DNA"/>
</dbReference>
<keyword evidence="2" id="KW-1185">Reference proteome</keyword>
<proteinExistence type="predicted"/>
<reference evidence="1 2" key="1">
    <citation type="submission" date="2019-05" db="EMBL/GenBank/DDBJ databases">
        <title>Another draft genome of Portunus trituberculatus and its Hox gene families provides insights of decapod evolution.</title>
        <authorList>
            <person name="Jeong J.-H."/>
            <person name="Song I."/>
            <person name="Kim S."/>
            <person name="Choi T."/>
            <person name="Kim D."/>
            <person name="Ryu S."/>
            <person name="Kim W."/>
        </authorList>
    </citation>
    <scope>NUCLEOTIDE SEQUENCE [LARGE SCALE GENOMIC DNA]</scope>
    <source>
        <tissue evidence="1">Muscle</tissue>
    </source>
</reference>
<organism evidence="1 2">
    <name type="scientific">Portunus trituberculatus</name>
    <name type="common">Swimming crab</name>
    <name type="synonym">Neptunus trituberculatus</name>
    <dbReference type="NCBI Taxonomy" id="210409"/>
    <lineage>
        <taxon>Eukaryota</taxon>
        <taxon>Metazoa</taxon>
        <taxon>Ecdysozoa</taxon>
        <taxon>Arthropoda</taxon>
        <taxon>Crustacea</taxon>
        <taxon>Multicrustacea</taxon>
        <taxon>Malacostraca</taxon>
        <taxon>Eumalacostraca</taxon>
        <taxon>Eucarida</taxon>
        <taxon>Decapoda</taxon>
        <taxon>Pleocyemata</taxon>
        <taxon>Brachyura</taxon>
        <taxon>Eubrachyura</taxon>
        <taxon>Portunoidea</taxon>
        <taxon>Portunidae</taxon>
        <taxon>Portuninae</taxon>
        <taxon>Portunus</taxon>
    </lineage>
</organism>
<evidence type="ECO:0000313" key="1">
    <source>
        <dbReference type="EMBL" id="MPC09299.1"/>
    </source>
</evidence>
<protein>
    <submittedName>
        <fullName evidence="1">Uncharacterized protein</fullName>
    </submittedName>
</protein>
<gene>
    <name evidence="1" type="ORF">E2C01_001905</name>
</gene>
<sequence>MDMEVDCRRKRGRPKTRWRDCIVVDGREKNVELGMIENRIRWRNLMETETPHRNRIIRLQEKRLKASDDLAGLVNIEITHSRENQVNSLPGLHVVDVREGR</sequence>